<keyword evidence="12" id="KW-1185">Reference proteome</keyword>
<keyword evidence="3" id="KW-0150">Chloroplast</keyword>
<dbReference type="PANTHER" id="PTHR34552">
    <property type="entry name" value="PHOTOSYSTEM II REACTION CENTER W PROTEIN, CHLOROPLASTIC"/>
    <property type="match status" value="1"/>
</dbReference>
<evidence type="ECO:0000256" key="8">
    <source>
        <dbReference type="ARBA" id="ARBA00023276"/>
    </source>
</evidence>
<organism evidence="11 12">
    <name type="scientific">Apatococcus fuscideae</name>
    <dbReference type="NCBI Taxonomy" id="2026836"/>
    <lineage>
        <taxon>Eukaryota</taxon>
        <taxon>Viridiplantae</taxon>
        <taxon>Chlorophyta</taxon>
        <taxon>core chlorophytes</taxon>
        <taxon>Trebouxiophyceae</taxon>
        <taxon>Chlorellales</taxon>
        <taxon>Chlorellaceae</taxon>
        <taxon>Apatococcus</taxon>
    </lineage>
</organism>
<evidence type="ECO:0000256" key="6">
    <source>
        <dbReference type="ARBA" id="ARBA00023078"/>
    </source>
</evidence>
<dbReference type="AlphaFoldDB" id="A0AAW1SZQ4"/>
<keyword evidence="5" id="KW-0934">Plastid</keyword>
<keyword evidence="6" id="KW-0793">Thylakoid</keyword>
<proteinExistence type="inferred from homology"/>
<dbReference type="GO" id="GO:0009535">
    <property type="term" value="C:chloroplast thylakoid membrane"/>
    <property type="evidence" value="ECO:0007669"/>
    <property type="project" value="UniProtKB-SubCell"/>
</dbReference>
<protein>
    <recommendedName>
        <fullName evidence="9">PSII 6.1 kDa protein</fullName>
    </recommendedName>
</protein>
<dbReference type="InterPro" id="IPR009806">
    <property type="entry name" value="PSII_PsbW_class2"/>
</dbReference>
<evidence type="ECO:0000256" key="9">
    <source>
        <dbReference type="ARBA" id="ARBA00031756"/>
    </source>
</evidence>
<dbReference type="Pfam" id="PF07123">
    <property type="entry name" value="PsbW"/>
    <property type="match status" value="1"/>
</dbReference>
<evidence type="ECO:0000313" key="11">
    <source>
        <dbReference type="EMBL" id="KAK9862010.1"/>
    </source>
</evidence>
<keyword evidence="7 10" id="KW-0472">Membrane</keyword>
<dbReference type="PANTHER" id="PTHR34552:SF1">
    <property type="entry name" value="PHOTOSYSTEM II REACTION CENTER W PROTEIN, CHLOROPLASTIC"/>
    <property type="match status" value="1"/>
</dbReference>
<keyword evidence="8" id="KW-0604">Photosystem II</keyword>
<evidence type="ECO:0000313" key="12">
    <source>
        <dbReference type="Proteomes" id="UP001485043"/>
    </source>
</evidence>
<evidence type="ECO:0000256" key="10">
    <source>
        <dbReference type="SAM" id="Phobius"/>
    </source>
</evidence>
<evidence type="ECO:0000256" key="1">
    <source>
        <dbReference type="ARBA" id="ARBA00004581"/>
    </source>
</evidence>
<dbReference type="GO" id="GO:0015979">
    <property type="term" value="P:photosynthesis"/>
    <property type="evidence" value="ECO:0007669"/>
    <property type="project" value="UniProtKB-KW"/>
</dbReference>
<comment type="subcellular location">
    <subcellularLocation>
        <location evidence="1">Plastid</location>
        <location evidence="1">Chloroplast thylakoid membrane</location>
        <topology evidence="1">Single-pass membrane protein</topology>
    </subcellularLocation>
</comment>
<keyword evidence="10" id="KW-1133">Transmembrane helix</keyword>
<comment type="similarity">
    <text evidence="2">Belongs to the psbW family.</text>
</comment>
<evidence type="ECO:0000256" key="2">
    <source>
        <dbReference type="ARBA" id="ARBA00010395"/>
    </source>
</evidence>
<name>A0AAW1SZQ4_9CHLO</name>
<dbReference type="EMBL" id="JALJOV010000669">
    <property type="protein sequence ID" value="KAK9862010.1"/>
    <property type="molecule type" value="Genomic_DNA"/>
</dbReference>
<accession>A0AAW1SZQ4</accession>
<reference evidence="11 12" key="1">
    <citation type="journal article" date="2024" name="Nat. Commun.">
        <title>Phylogenomics reveals the evolutionary origins of lichenization in chlorophyte algae.</title>
        <authorList>
            <person name="Puginier C."/>
            <person name="Libourel C."/>
            <person name="Otte J."/>
            <person name="Skaloud P."/>
            <person name="Haon M."/>
            <person name="Grisel S."/>
            <person name="Petersen M."/>
            <person name="Berrin J.G."/>
            <person name="Delaux P.M."/>
            <person name="Dal Grande F."/>
            <person name="Keller J."/>
        </authorList>
    </citation>
    <scope>NUCLEOTIDE SEQUENCE [LARGE SCALE GENOMIC DNA]</scope>
    <source>
        <strain evidence="11 12">SAG 2523</strain>
    </source>
</reference>
<keyword evidence="10" id="KW-0812">Transmembrane</keyword>
<comment type="caution">
    <text evidence="11">The sequence shown here is derived from an EMBL/GenBank/DDBJ whole genome shotgun (WGS) entry which is preliminary data.</text>
</comment>
<dbReference type="GO" id="GO:0009523">
    <property type="term" value="C:photosystem II"/>
    <property type="evidence" value="ECO:0007669"/>
    <property type="project" value="UniProtKB-KW"/>
</dbReference>
<evidence type="ECO:0000256" key="7">
    <source>
        <dbReference type="ARBA" id="ARBA00023136"/>
    </source>
</evidence>
<evidence type="ECO:0000256" key="3">
    <source>
        <dbReference type="ARBA" id="ARBA00022528"/>
    </source>
</evidence>
<evidence type="ECO:0000256" key="4">
    <source>
        <dbReference type="ARBA" id="ARBA00022531"/>
    </source>
</evidence>
<feature type="transmembrane region" description="Helical" evidence="10">
    <location>
        <begin position="47"/>
        <end position="67"/>
    </location>
</feature>
<dbReference type="Proteomes" id="UP001485043">
    <property type="component" value="Unassembled WGS sequence"/>
</dbReference>
<evidence type="ECO:0000256" key="5">
    <source>
        <dbReference type="ARBA" id="ARBA00022640"/>
    </source>
</evidence>
<feature type="transmembrane region" description="Helical" evidence="10">
    <location>
        <begin position="79"/>
        <end position="101"/>
    </location>
</feature>
<sequence length="120" mass="12016">MQTSCAASGFKGLALTKPVAVPCVARPAGRRAIVCKAQQQQVTVAKVAAAAAALPSLLAASPALALVDERLGGEGTGKPFGVGGLEGWAIFIVFGLVWAAYYQATKELGGDAGDDSGLSL</sequence>
<keyword evidence="4" id="KW-0602">Photosynthesis</keyword>
<gene>
    <name evidence="11" type="ORF">WJX84_010493</name>
</gene>